<name>A0A1Y6M0G9_ZYMTR</name>
<dbReference type="AlphaFoldDB" id="A0A1Y6M0G9"/>
<feature type="region of interest" description="Disordered" evidence="1">
    <location>
        <begin position="234"/>
        <end position="253"/>
    </location>
</feature>
<accession>A0A1Y6M0G9</accession>
<dbReference type="PANTHER" id="PTHR11439:SF483">
    <property type="entry name" value="PEPTIDE SYNTHASE GLIP-LIKE, PUTATIVE (AFU_ORTHOLOGUE AFUA_3G12920)-RELATED"/>
    <property type="match status" value="1"/>
</dbReference>
<reference evidence="2 3" key="1">
    <citation type="submission" date="2016-10" db="EMBL/GenBank/DDBJ databases">
        <authorList>
            <person name="Varghese N."/>
        </authorList>
    </citation>
    <scope>NUCLEOTIDE SEQUENCE [LARGE SCALE GENOMIC DNA]</scope>
</reference>
<evidence type="ECO:0000256" key="1">
    <source>
        <dbReference type="SAM" id="MobiDB-lite"/>
    </source>
</evidence>
<dbReference type="PANTHER" id="PTHR11439">
    <property type="entry name" value="GAG-POL-RELATED RETROTRANSPOSON"/>
    <property type="match status" value="1"/>
</dbReference>
<gene>
    <name evidence="2" type="ORF">ZT1A5_G11597</name>
</gene>
<dbReference type="EMBL" id="LT882690">
    <property type="protein sequence ID" value="SMY30147.1"/>
    <property type="molecule type" value="Genomic_DNA"/>
</dbReference>
<dbReference type="Proteomes" id="UP000215453">
    <property type="component" value="Chromosome 15"/>
</dbReference>
<proteinExistence type="predicted"/>
<evidence type="ECO:0000313" key="2">
    <source>
        <dbReference type="EMBL" id="SMY30147.1"/>
    </source>
</evidence>
<evidence type="ECO:0000313" key="3">
    <source>
        <dbReference type="Proteomes" id="UP000215453"/>
    </source>
</evidence>
<sequence length="672" mass="75870">MASAAEHKLNNFALKLQIHFLHLKPPEFVGAFFYLYLPDRDPSHTTYHCRKRLRPRQRPRLRDAHPIRHPLRHPLRYPLRHPLRLTDLIHSLIRRYRRSTIHPLLHHHSIPTHPSACQTTFSNALHNDPRSLSLCISSGNSSATTRARFKFAKSVSTGVDDEDDEDNKYIFSTLIATARFILSQPRDSTNMDSYATIVRSAPREKLKGKENYTSWASRMKSDLIGQQLWRYVEDPRPRPTRHPKTADAPAEADEAFEDRIEKYDSRVHRARTSILDCCSDTIAEQCVDAYDTAALLWNHLKQYGKQGASHEHAVYLEWDTLHYNGKDLETFVELYRSRLAKLNKIEDFKVSPKHEQRKDEVSGKSKMTLDQCITDLLDEHTAQVNEGISQAMMADRVVVYVDDLLVFASLISSVNAAALLIGDRFAMRSLGPLHYYLGMRIIRDRSKSQIMIIQDGFLDSVALKFAQELAPLLPQTTPLGKTTADSLTIAAGEYEASTAIKMLYETLVGTAVWPVMISRPDCCYEVGLLCRFLKNPTPAHLDAIITVLRYLVGTKSLGMLFQGPTTGAGYTPLNPWHTHQDRRSTAVLQVRTPNRGGTVLNRSRQELAAGNVTIKWISTENQAADGLTKALDATNQAKFVRQLGLVDCDQAIASQNAAQAALTDRPVYLAEL</sequence>
<organism evidence="2 3">
    <name type="scientific">Zymoseptoria tritici ST99CH_1A5</name>
    <dbReference type="NCBI Taxonomy" id="1276529"/>
    <lineage>
        <taxon>Eukaryota</taxon>
        <taxon>Fungi</taxon>
        <taxon>Dikarya</taxon>
        <taxon>Ascomycota</taxon>
        <taxon>Pezizomycotina</taxon>
        <taxon>Dothideomycetes</taxon>
        <taxon>Dothideomycetidae</taxon>
        <taxon>Mycosphaerellales</taxon>
        <taxon>Mycosphaerellaceae</taxon>
        <taxon>Zymoseptoria</taxon>
    </lineage>
</organism>
<protein>
    <submittedName>
        <fullName evidence="2">Uncharacterized protein</fullName>
    </submittedName>
</protein>